<dbReference type="EMBL" id="ALYF01000002">
    <property type="protein sequence ID" value="EJW22105.1"/>
    <property type="molecule type" value="Genomic_DNA"/>
</dbReference>
<dbReference type="Pfam" id="PF03567">
    <property type="entry name" value="Sulfotransfer_2"/>
    <property type="match status" value="1"/>
</dbReference>
<keyword evidence="2" id="KW-1185">Reference proteome</keyword>
<comment type="caution">
    <text evidence="1">The sequence shown here is derived from an EMBL/GenBank/DDBJ whole genome shotgun (WGS) entry which is preliminary data.</text>
</comment>
<dbReference type="STRING" id="1220535.IMCC14465_04990"/>
<dbReference type="InterPro" id="IPR005331">
    <property type="entry name" value="Sulfotransferase"/>
</dbReference>
<proteinExistence type="predicted"/>
<dbReference type="eggNOG" id="ENOG5032TBV">
    <property type="taxonomic scope" value="Bacteria"/>
</dbReference>
<sequence>MIVCHDHRLILVQVPHTASTDLGELLVKEYGGESILSKHSYLDELRVFYPDLYKNYFIIGGVRNPLTERVSVYHKLLSNHVGLYQGVPNSDRIRKARGAGQLIRRRMIREAQSFSTYFIQNVRWVYFSPIYICRERYDFIYSIEKLEQEWYQICELLGMKYSVIGHSNKTEGTPSKKALSIYNMYDSAAQMHSTKIFGKFMEHFKYSFPVGWLHGDEATKLDVTLGYALRKSMWAIWSIQNTLKHRGQ</sequence>
<accession>J9A6X4</accession>
<evidence type="ECO:0008006" key="3">
    <source>
        <dbReference type="Google" id="ProtNLM"/>
    </source>
</evidence>
<name>J9A6X4_9PROT</name>
<organism evidence="1 2">
    <name type="scientific">alpha proteobacterium IMCC14465</name>
    <dbReference type="NCBI Taxonomy" id="1220535"/>
    <lineage>
        <taxon>Bacteria</taxon>
        <taxon>Pseudomonadati</taxon>
        <taxon>Pseudomonadota</taxon>
        <taxon>Alphaproteobacteria</taxon>
        <taxon>PS1 clade</taxon>
    </lineage>
</organism>
<dbReference type="OrthoDB" id="288532at2"/>
<evidence type="ECO:0000313" key="1">
    <source>
        <dbReference type="EMBL" id="EJW22105.1"/>
    </source>
</evidence>
<evidence type="ECO:0000313" key="2">
    <source>
        <dbReference type="Proteomes" id="UP000004836"/>
    </source>
</evidence>
<dbReference type="AlphaFoldDB" id="J9A6X4"/>
<reference evidence="1 2" key="1">
    <citation type="journal article" date="2012" name="J. Bacteriol.">
        <title>Genome Sequence of Strain IMCC14465, Isolated from the East Sea, Belonging to the PS1 Clade of Alphaproteobacteria.</title>
        <authorList>
            <person name="Yang S.J."/>
            <person name="Kang I."/>
            <person name="Cho J.C."/>
        </authorList>
    </citation>
    <scope>NUCLEOTIDE SEQUENCE [LARGE SCALE GENOMIC DNA]</scope>
    <source>
        <strain evidence="1 2">IMCC14465</strain>
    </source>
</reference>
<dbReference type="GO" id="GO:0008146">
    <property type="term" value="F:sulfotransferase activity"/>
    <property type="evidence" value="ECO:0007669"/>
    <property type="project" value="InterPro"/>
</dbReference>
<dbReference type="GO" id="GO:0016020">
    <property type="term" value="C:membrane"/>
    <property type="evidence" value="ECO:0007669"/>
    <property type="project" value="InterPro"/>
</dbReference>
<protein>
    <recommendedName>
        <fullName evidence="3">Sulfotransferase family protein</fullName>
    </recommendedName>
</protein>
<dbReference type="Proteomes" id="UP000004836">
    <property type="component" value="Unassembled WGS sequence"/>
</dbReference>
<gene>
    <name evidence="1" type="ORF">IMCC14465_04990</name>
</gene>